<dbReference type="AlphaFoldDB" id="A0A4R4IPP6"/>
<evidence type="ECO:0000313" key="1">
    <source>
        <dbReference type="EMBL" id="TDB42600.1"/>
    </source>
</evidence>
<evidence type="ECO:0008006" key="3">
    <source>
        <dbReference type="Google" id="ProtNLM"/>
    </source>
</evidence>
<dbReference type="Proteomes" id="UP000295550">
    <property type="component" value="Unassembled WGS sequence"/>
</dbReference>
<reference evidence="1 2" key="1">
    <citation type="journal article" date="2019" name="Int. J. Syst. Evol. Microbiol.">
        <title>Photorhabdus khanii subsp. guanajuatensis subsp. nov., isolated from Heterorhabditis atacamensis, and Photorhabdus luminescens subsp. mexicana subsp. nov., isolated from Heterorhabditis mexicana entomopathogenic nematodes.</title>
        <authorList>
            <person name="Machado R.A.R."/>
            <person name="Bruno P."/>
            <person name="Arce C.C.M."/>
            <person name="Liechti N."/>
            <person name="Kohler A."/>
            <person name="Bernal J."/>
            <person name="Bruggmann R."/>
            <person name="Turlings T.C.J."/>
        </authorList>
    </citation>
    <scope>NUCLEOTIDE SEQUENCE [LARGE SCALE GENOMIC DNA]</scope>
    <source>
        <strain evidence="1 2">MEX47-22</strain>
    </source>
</reference>
<accession>A0A4R4IPP6</accession>
<protein>
    <recommendedName>
        <fullName evidence="3">DUF4123 domain-containing protein</fullName>
    </recommendedName>
</protein>
<name>A0A4R4IPP6_PHOLU</name>
<comment type="caution">
    <text evidence="1">The sequence shown here is derived from an EMBL/GenBank/DDBJ whole genome shotgun (WGS) entry which is preliminary data.</text>
</comment>
<proteinExistence type="predicted"/>
<dbReference type="RefSeq" id="WP_192900929.1">
    <property type="nucleotide sequence ID" value="NZ_CAWOLF010000055.1"/>
</dbReference>
<gene>
    <name evidence="1" type="ORF">C5468_24820</name>
</gene>
<organism evidence="1 2">
    <name type="scientific">Photorhabdus luminescens subsp. mexicana</name>
    <dbReference type="NCBI Taxonomy" id="2100167"/>
    <lineage>
        <taxon>Bacteria</taxon>
        <taxon>Pseudomonadati</taxon>
        <taxon>Pseudomonadota</taxon>
        <taxon>Gammaproteobacteria</taxon>
        <taxon>Enterobacterales</taxon>
        <taxon>Morganellaceae</taxon>
        <taxon>Photorhabdus</taxon>
    </lineage>
</organism>
<sequence length="283" mass="33098">MMTHYLTQPLAFSEHQYALIDRAAVQQLPEALPVIEVVSPLLAPQTHLYPWLLPLRELPSDVWFRLLNEASLKTDPDLPPFLTLLLKSNLSPEAIKNVLVNALYLKEKQQGHILRYYDPRVLFHLHWMMDAWAFSRRIASDDITHWTFWLEGDWHTLAFPEKVRYQQGETPASFAQIQRIGLINQVLAQLPTTSDIAQRQTLSRRIDALLDIAMTQWSLTDKQDLTAFALHGVTLNDEFHQAPRMKELLGRCRHVTGYYQRITRSWTDEQWQEMTSNVRYLQL</sequence>
<evidence type="ECO:0000313" key="2">
    <source>
        <dbReference type="Proteomes" id="UP000295550"/>
    </source>
</evidence>
<dbReference type="EMBL" id="PUJX01000055">
    <property type="protein sequence ID" value="TDB42600.1"/>
    <property type="molecule type" value="Genomic_DNA"/>
</dbReference>